<keyword evidence="2" id="KW-1185">Reference proteome</keyword>
<sequence>MKIVILILVLIAIIVIFCFKLNVYNSNNTKMSKNKKTDIANSKPKKKAASNKIAFDSDKFLKIREGMNYNDVKAILGNGEKIKVQKPVDWINGYRWLNADKSYIEVDFRNNIISAKYLSYIDTSMNAKVSQKDFNKLSIGMTYDDVVKILGPGRLCTEHYGNNHGQAYSWINHDGSTISIILQNGKITGKGTSDLN</sequence>
<dbReference type="KEGG" id="crw:CROST_017530"/>
<dbReference type="EMBL" id="CP096983">
    <property type="protein sequence ID" value="URZ11037.1"/>
    <property type="molecule type" value="Genomic_DNA"/>
</dbReference>
<dbReference type="RefSeq" id="WP_077833357.1">
    <property type="nucleotide sequence ID" value="NZ_CP096986.1"/>
</dbReference>
<evidence type="ECO:0000313" key="2">
    <source>
        <dbReference type="Proteomes" id="UP000190951"/>
    </source>
</evidence>
<dbReference type="Gene3D" id="3.30.1450.10">
    <property type="match status" value="2"/>
</dbReference>
<dbReference type="AlphaFoldDB" id="A0A1S8MB70"/>
<dbReference type="Proteomes" id="UP000190951">
    <property type="component" value="Chromosome"/>
</dbReference>
<protein>
    <submittedName>
        <fullName evidence="1">Uncharacterized protein</fullName>
    </submittedName>
</protein>
<evidence type="ECO:0000313" key="1">
    <source>
        <dbReference type="EMBL" id="URZ11037.1"/>
    </source>
</evidence>
<gene>
    <name evidence="1" type="ORF">CROST_017530</name>
</gene>
<reference evidence="1 2" key="1">
    <citation type="submission" date="2022-04" db="EMBL/GenBank/DDBJ databases">
        <title>Genome sequence of C. roseum typestrain.</title>
        <authorList>
            <person name="Poehlein A."/>
            <person name="Schoch T."/>
            <person name="Duerre P."/>
            <person name="Daniel R."/>
        </authorList>
    </citation>
    <scope>NUCLEOTIDE SEQUENCE [LARGE SCALE GENOMIC DNA]</scope>
    <source>
        <strain evidence="1 2">DSM 7320</strain>
    </source>
</reference>
<dbReference type="Pfam" id="PF12978">
    <property type="entry name" value="DUF3862"/>
    <property type="match status" value="1"/>
</dbReference>
<dbReference type="InterPro" id="IPR037873">
    <property type="entry name" value="BamE-like"/>
</dbReference>
<dbReference type="STRING" id="84029.CROST_33640"/>
<accession>A0A1S8MB70</accession>
<proteinExistence type="predicted"/>
<organism evidence="1 2">
    <name type="scientific">Clostridium felsineum</name>
    <dbReference type="NCBI Taxonomy" id="36839"/>
    <lineage>
        <taxon>Bacteria</taxon>
        <taxon>Bacillati</taxon>
        <taxon>Bacillota</taxon>
        <taxon>Clostridia</taxon>
        <taxon>Eubacteriales</taxon>
        <taxon>Clostridiaceae</taxon>
        <taxon>Clostridium</taxon>
    </lineage>
</organism>
<dbReference type="InterPro" id="IPR024418">
    <property type="entry name" value="DUF3862"/>
</dbReference>
<name>A0A1S8MB70_9CLOT</name>